<dbReference type="Pfam" id="PF00815">
    <property type="entry name" value="Histidinol_dh"/>
    <property type="match status" value="1"/>
</dbReference>
<keyword evidence="9" id="KW-1185">Reference proteome</keyword>
<feature type="binding site" evidence="5">
    <location>
        <position position="186"/>
    </location>
    <ligand>
        <name>NAD(+)</name>
        <dbReference type="ChEBI" id="CHEBI:57540"/>
    </ligand>
</feature>
<dbReference type="InterPro" id="IPR022695">
    <property type="entry name" value="Histidinol_DH_monofunct"/>
</dbReference>
<keyword evidence="4 5" id="KW-0560">Oxidoreductase</keyword>
<reference evidence="9" key="1">
    <citation type="journal article" date="2019" name="Int. J. Syst. Evol. Microbiol.">
        <title>The Global Catalogue of Microorganisms (GCM) 10K type strain sequencing project: providing services to taxonomists for standard genome sequencing and annotation.</title>
        <authorList>
            <consortium name="The Broad Institute Genomics Platform"/>
            <consortium name="The Broad Institute Genome Sequencing Center for Infectious Disease"/>
            <person name="Wu L."/>
            <person name="Ma J."/>
        </authorList>
    </citation>
    <scope>NUCLEOTIDE SEQUENCE [LARGE SCALE GENOMIC DNA]</scope>
    <source>
        <strain evidence="9">KCTC 42398</strain>
    </source>
</reference>
<dbReference type="PRINTS" id="PR00083">
    <property type="entry name" value="HOLDHDRGNASE"/>
</dbReference>
<dbReference type="PROSITE" id="PS00611">
    <property type="entry name" value="HISOL_DEHYDROGENASE"/>
    <property type="match status" value="1"/>
</dbReference>
<feature type="binding site" evidence="5">
    <location>
        <position position="209"/>
    </location>
    <ligand>
        <name>NAD(+)</name>
        <dbReference type="ChEBI" id="CHEBI:57540"/>
    </ligand>
</feature>
<evidence type="ECO:0000256" key="4">
    <source>
        <dbReference type="ARBA" id="ARBA00023002"/>
    </source>
</evidence>
<evidence type="ECO:0000256" key="1">
    <source>
        <dbReference type="ARBA" id="ARBA00010178"/>
    </source>
</evidence>
<feature type="binding site" evidence="5">
    <location>
        <position position="255"/>
    </location>
    <ligand>
        <name>Zn(2+)</name>
        <dbReference type="ChEBI" id="CHEBI:29105"/>
    </ligand>
</feature>
<feature type="binding site" evidence="5">
    <location>
        <position position="410"/>
    </location>
    <ligand>
        <name>substrate</name>
    </ligand>
</feature>
<dbReference type="InterPro" id="IPR012131">
    <property type="entry name" value="Hstdl_DH"/>
</dbReference>
<dbReference type="InterPro" id="IPR016161">
    <property type="entry name" value="Ald_DH/histidinol_DH"/>
</dbReference>
<feature type="active site" description="Proton acceptor" evidence="5">
    <location>
        <position position="322"/>
    </location>
</feature>
<evidence type="ECO:0000256" key="3">
    <source>
        <dbReference type="ARBA" id="ARBA00022833"/>
    </source>
</evidence>
<dbReference type="CDD" id="cd06572">
    <property type="entry name" value="Histidinol_dh"/>
    <property type="match status" value="1"/>
</dbReference>
<keyword evidence="5" id="KW-0028">Amino-acid biosynthesis</keyword>
<comment type="similarity">
    <text evidence="1 5 6 7">Belongs to the histidinol dehydrogenase family.</text>
</comment>
<dbReference type="EMBL" id="JBHULY010000013">
    <property type="protein sequence ID" value="MFD2726001.1"/>
    <property type="molecule type" value="Genomic_DNA"/>
</dbReference>
<feature type="binding site" evidence="5">
    <location>
        <position position="258"/>
    </location>
    <ligand>
        <name>substrate</name>
    </ligand>
</feature>
<feature type="binding site" evidence="5">
    <location>
        <position position="233"/>
    </location>
    <ligand>
        <name>substrate</name>
    </ligand>
</feature>
<keyword evidence="5" id="KW-0368">Histidine biosynthesis</keyword>
<evidence type="ECO:0000256" key="7">
    <source>
        <dbReference type="RuleBase" id="RU004175"/>
    </source>
</evidence>
<dbReference type="Gene3D" id="3.40.50.1980">
    <property type="entry name" value="Nitrogenase molybdenum iron protein domain"/>
    <property type="match status" value="2"/>
</dbReference>
<gene>
    <name evidence="5 8" type="primary">hisD</name>
    <name evidence="8" type="ORF">ACFSR8_07220</name>
</gene>
<dbReference type="NCBIfam" id="TIGR00069">
    <property type="entry name" value="hisD"/>
    <property type="match status" value="1"/>
</dbReference>
<feature type="active site" description="Proton acceptor" evidence="5">
    <location>
        <position position="323"/>
    </location>
</feature>
<dbReference type="PANTHER" id="PTHR21256">
    <property type="entry name" value="HISTIDINOL DEHYDROGENASE HDH"/>
    <property type="match status" value="1"/>
</dbReference>
<sequence length="427" mass="46216">MQIIKNPNKSDWSKILKRPTQTVGDIEGTVNAIFQDVSVNGDSAIQQYTSKFDGVYLESNVVTSEEIDEAIQKVPQKLQDAIKHAKENIEVFHKAQKTPKVEIETTNGVQCWQEKRPIQKVGLYIPGGTAPLFSTVLMLAVPAQIAGCKEVVLCSPPNKEGKLASEILFTAKLCGVTKIIKVGGIQAIAGLTFGTDTIPKVYKIFGPGNQYVTVAKQLATKYGVAIDMPAGPSELLVVADESANASYIASDLLSQAEHGTDSQVILVSTSESIIEAVAHQVEQQLDVLPRKAIAEKAISNSKLIYVENDTIALEMIDEYGPEHFIICCENEELYVEGISNAGSVFIGDYTPESAGDYASGTNHTLPTNGFSKAYSGVNLDSFMKSMTFQKISKEGILNIGETIELMAEAEGLQAHKNAVSIRLKDLK</sequence>
<protein>
    <recommendedName>
        <fullName evidence="5">Histidinol dehydrogenase</fullName>
        <shortName evidence="5">HDH</shortName>
        <ecNumber evidence="5">1.1.1.23</ecNumber>
    </recommendedName>
</protein>
<feature type="binding site" evidence="5">
    <location>
        <position position="258"/>
    </location>
    <ligand>
        <name>Zn(2+)</name>
        <dbReference type="ChEBI" id="CHEBI:29105"/>
    </ligand>
</feature>
<evidence type="ECO:0000313" key="9">
    <source>
        <dbReference type="Proteomes" id="UP001597476"/>
    </source>
</evidence>
<dbReference type="PANTHER" id="PTHR21256:SF2">
    <property type="entry name" value="HISTIDINE BIOSYNTHESIS TRIFUNCTIONAL PROTEIN"/>
    <property type="match status" value="1"/>
</dbReference>
<comment type="pathway">
    <text evidence="5">Amino-acid biosynthesis; L-histidine biosynthesis; L-histidine from 5-phospho-alpha-D-ribose 1-diphosphate: step 9/9.</text>
</comment>
<comment type="function">
    <text evidence="5">Catalyzes the sequential NAD-dependent oxidations of L-histidinol to L-histidinaldehyde and then to L-histidine.</text>
</comment>
<feature type="binding site" evidence="5">
    <location>
        <position position="124"/>
    </location>
    <ligand>
        <name>NAD(+)</name>
        <dbReference type="ChEBI" id="CHEBI:57540"/>
    </ligand>
</feature>
<name>A0ABW5TAG3_9FLAO</name>
<evidence type="ECO:0000256" key="5">
    <source>
        <dbReference type="HAMAP-Rule" id="MF_01024"/>
    </source>
</evidence>
<comment type="caution">
    <text evidence="8">The sequence shown here is derived from an EMBL/GenBank/DDBJ whole genome shotgun (WGS) entry which is preliminary data.</text>
</comment>
<evidence type="ECO:0000256" key="2">
    <source>
        <dbReference type="ARBA" id="ARBA00022723"/>
    </source>
</evidence>
<feature type="binding site" evidence="5">
    <location>
        <position position="323"/>
    </location>
    <ligand>
        <name>substrate</name>
    </ligand>
</feature>
<evidence type="ECO:0000256" key="6">
    <source>
        <dbReference type="PIRNR" id="PIRNR000099"/>
    </source>
</evidence>
<feature type="binding site" evidence="5">
    <location>
        <position position="255"/>
    </location>
    <ligand>
        <name>substrate</name>
    </ligand>
</feature>
<dbReference type="GO" id="GO:0004399">
    <property type="term" value="F:histidinol dehydrogenase activity"/>
    <property type="evidence" value="ECO:0007669"/>
    <property type="project" value="UniProtKB-EC"/>
</dbReference>
<proteinExistence type="inferred from homology"/>
<keyword evidence="2 5" id="KW-0479">Metal-binding</keyword>
<dbReference type="PIRSF" id="PIRSF000099">
    <property type="entry name" value="Histidinol_dh"/>
    <property type="match status" value="1"/>
</dbReference>
<feature type="binding site" evidence="5">
    <location>
        <position position="356"/>
    </location>
    <ligand>
        <name>Zn(2+)</name>
        <dbReference type="ChEBI" id="CHEBI:29105"/>
    </ligand>
</feature>
<feature type="binding site" evidence="5">
    <location>
        <position position="356"/>
    </location>
    <ligand>
        <name>substrate</name>
    </ligand>
</feature>
<dbReference type="InterPro" id="IPR001692">
    <property type="entry name" value="Histidinol_DH_CS"/>
</dbReference>
<feature type="binding site" evidence="5">
    <location>
        <position position="415"/>
    </location>
    <ligand>
        <name>Zn(2+)</name>
        <dbReference type="ChEBI" id="CHEBI:29105"/>
    </ligand>
</feature>
<organism evidence="8 9">
    <name type="scientific">Hyunsoonleella rubra</name>
    <dbReference type="NCBI Taxonomy" id="1737062"/>
    <lineage>
        <taxon>Bacteria</taxon>
        <taxon>Pseudomonadati</taxon>
        <taxon>Bacteroidota</taxon>
        <taxon>Flavobacteriia</taxon>
        <taxon>Flavobacteriales</taxon>
        <taxon>Flavobacteriaceae</taxon>
    </lineage>
</organism>
<comment type="cofactor">
    <cofactor evidence="5">
        <name>Zn(2+)</name>
        <dbReference type="ChEBI" id="CHEBI:29105"/>
    </cofactor>
    <text evidence="5">Binds 1 zinc ion per subunit.</text>
</comment>
<dbReference type="RefSeq" id="WP_380290519.1">
    <property type="nucleotide sequence ID" value="NZ_JBHULY010000013.1"/>
</dbReference>
<feature type="binding site" evidence="5">
    <location>
        <position position="415"/>
    </location>
    <ligand>
        <name>substrate</name>
    </ligand>
</feature>
<dbReference type="SUPFAM" id="SSF53720">
    <property type="entry name" value="ALDH-like"/>
    <property type="match status" value="1"/>
</dbReference>
<keyword evidence="5" id="KW-0520">NAD</keyword>
<accession>A0ABW5TAG3</accession>
<dbReference type="HAMAP" id="MF_01024">
    <property type="entry name" value="HisD"/>
    <property type="match status" value="1"/>
</dbReference>
<keyword evidence="3 5" id="KW-0862">Zinc</keyword>
<dbReference type="EC" id="1.1.1.23" evidence="5"/>
<dbReference type="Gene3D" id="1.20.5.1300">
    <property type="match status" value="1"/>
</dbReference>
<comment type="catalytic activity">
    <reaction evidence="5">
        <text>L-histidinol + 2 NAD(+) + H2O = L-histidine + 2 NADH + 3 H(+)</text>
        <dbReference type="Rhea" id="RHEA:20641"/>
        <dbReference type="ChEBI" id="CHEBI:15377"/>
        <dbReference type="ChEBI" id="CHEBI:15378"/>
        <dbReference type="ChEBI" id="CHEBI:57540"/>
        <dbReference type="ChEBI" id="CHEBI:57595"/>
        <dbReference type="ChEBI" id="CHEBI:57699"/>
        <dbReference type="ChEBI" id="CHEBI:57945"/>
        <dbReference type="EC" id="1.1.1.23"/>
    </reaction>
</comment>
<dbReference type="Proteomes" id="UP001597476">
    <property type="component" value="Unassembled WGS sequence"/>
</dbReference>
<evidence type="ECO:0000313" key="8">
    <source>
        <dbReference type="EMBL" id="MFD2726001.1"/>
    </source>
</evidence>